<feature type="compositionally biased region" description="Basic and acidic residues" evidence="1">
    <location>
        <begin position="65"/>
        <end position="93"/>
    </location>
</feature>
<dbReference type="STRING" id="39946.B8AWP0"/>
<reference evidence="2 3" key="1">
    <citation type="journal article" date="2005" name="PLoS Biol.">
        <title>The genomes of Oryza sativa: a history of duplications.</title>
        <authorList>
            <person name="Yu J."/>
            <person name="Wang J."/>
            <person name="Lin W."/>
            <person name="Li S."/>
            <person name="Li H."/>
            <person name="Zhou J."/>
            <person name="Ni P."/>
            <person name="Dong W."/>
            <person name="Hu S."/>
            <person name="Zeng C."/>
            <person name="Zhang J."/>
            <person name="Zhang Y."/>
            <person name="Li R."/>
            <person name="Xu Z."/>
            <person name="Li S."/>
            <person name="Li X."/>
            <person name="Zheng H."/>
            <person name="Cong L."/>
            <person name="Lin L."/>
            <person name="Yin J."/>
            <person name="Geng J."/>
            <person name="Li G."/>
            <person name="Shi J."/>
            <person name="Liu J."/>
            <person name="Lv H."/>
            <person name="Li J."/>
            <person name="Wang J."/>
            <person name="Deng Y."/>
            <person name="Ran L."/>
            <person name="Shi X."/>
            <person name="Wang X."/>
            <person name="Wu Q."/>
            <person name="Li C."/>
            <person name="Ren X."/>
            <person name="Wang J."/>
            <person name="Wang X."/>
            <person name="Li D."/>
            <person name="Liu D."/>
            <person name="Zhang X."/>
            <person name="Ji Z."/>
            <person name="Zhao W."/>
            <person name="Sun Y."/>
            <person name="Zhang Z."/>
            <person name="Bao J."/>
            <person name="Han Y."/>
            <person name="Dong L."/>
            <person name="Ji J."/>
            <person name="Chen P."/>
            <person name="Wu S."/>
            <person name="Liu J."/>
            <person name="Xiao Y."/>
            <person name="Bu D."/>
            <person name="Tan J."/>
            <person name="Yang L."/>
            <person name="Ye C."/>
            <person name="Zhang J."/>
            <person name="Xu J."/>
            <person name="Zhou Y."/>
            <person name="Yu Y."/>
            <person name="Zhang B."/>
            <person name="Zhuang S."/>
            <person name="Wei H."/>
            <person name="Liu B."/>
            <person name="Lei M."/>
            <person name="Yu H."/>
            <person name="Li Y."/>
            <person name="Xu H."/>
            <person name="Wei S."/>
            <person name="He X."/>
            <person name="Fang L."/>
            <person name="Zhang Z."/>
            <person name="Zhang Y."/>
            <person name="Huang X."/>
            <person name="Su Z."/>
            <person name="Tong W."/>
            <person name="Li J."/>
            <person name="Tong Z."/>
            <person name="Li S."/>
            <person name="Ye J."/>
            <person name="Wang L."/>
            <person name="Fang L."/>
            <person name="Lei T."/>
            <person name="Chen C."/>
            <person name="Chen H."/>
            <person name="Xu Z."/>
            <person name="Li H."/>
            <person name="Huang H."/>
            <person name="Zhang F."/>
            <person name="Xu H."/>
            <person name="Li N."/>
            <person name="Zhao C."/>
            <person name="Li S."/>
            <person name="Dong L."/>
            <person name="Huang Y."/>
            <person name="Li L."/>
            <person name="Xi Y."/>
            <person name="Qi Q."/>
            <person name="Li W."/>
            <person name="Zhang B."/>
            <person name="Hu W."/>
            <person name="Zhang Y."/>
            <person name="Tian X."/>
            <person name="Jiao Y."/>
            <person name="Liang X."/>
            <person name="Jin J."/>
            <person name="Gao L."/>
            <person name="Zheng W."/>
            <person name="Hao B."/>
            <person name="Liu S."/>
            <person name="Wang W."/>
            <person name="Yuan L."/>
            <person name="Cao M."/>
            <person name="McDermott J."/>
            <person name="Samudrala R."/>
            <person name="Wang J."/>
            <person name="Wong G.K."/>
            <person name="Yang H."/>
        </authorList>
    </citation>
    <scope>NUCLEOTIDE SEQUENCE [LARGE SCALE GENOMIC DNA]</scope>
    <source>
        <strain evidence="3">cv. 93-11</strain>
    </source>
</reference>
<dbReference type="EMBL" id="CM000130">
    <property type="protein sequence ID" value="EEC78961.1"/>
    <property type="molecule type" value="Genomic_DNA"/>
</dbReference>
<dbReference type="Proteomes" id="UP000007015">
    <property type="component" value="Chromosome 5"/>
</dbReference>
<accession>B8AWP0</accession>
<dbReference type="HOGENOM" id="CLU_071937_0_0_1"/>
<dbReference type="AlphaFoldDB" id="B8AWP0"/>
<dbReference type="InterPro" id="IPR026171">
    <property type="entry name" value="FANCI"/>
</dbReference>
<name>B8AWP0_ORYSI</name>
<dbReference type="GO" id="GO:0006281">
    <property type="term" value="P:DNA repair"/>
    <property type="evidence" value="ECO:0007669"/>
    <property type="project" value="InterPro"/>
</dbReference>
<evidence type="ECO:0000313" key="3">
    <source>
        <dbReference type="Proteomes" id="UP000007015"/>
    </source>
</evidence>
<proteinExistence type="predicted"/>
<evidence type="ECO:0000256" key="1">
    <source>
        <dbReference type="SAM" id="MobiDB-lite"/>
    </source>
</evidence>
<gene>
    <name evidence="2" type="ORF">OsI_19427</name>
</gene>
<dbReference type="Gramene" id="BGIOSGA018317-TA">
    <property type="protein sequence ID" value="BGIOSGA018317-PA"/>
    <property type="gene ID" value="BGIOSGA018317"/>
</dbReference>
<sequence length="334" mass="36345">MGRIRREKMSKGGCGVRVIVPGSGGVQVIVPGGGGVHLGGDWRRTTKSRRNRFRFSARPKIKVTALEEEHGSGEEEEHGGGRGGEKHGGSTEEDVKCEKIGSVCLFLPSIAREVTFLPFYISAMRVFRGVYSIIAHGFQKGLAHLIVRPQRRAAARLLLPLVAARQCRSPPPSSSSRRHSRRLLPIPTYRSRIRAAEVANAPEGIHKCWEGVEKTTGVGQGGTRLYATVDLGKARLGCFRQPAFVAKFVSLLIADAQDVPTLAYQLLLVSSAACLLRFIGSHITRQVEGTVLMHVTFADKQEHALAREVVVVIKADAGGTFRRFAVVVLLSVEV</sequence>
<dbReference type="OMA" id="IAREVTF"/>
<keyword evidence="3" id="KW-1185">Reference proteome</keyword>
<dbReference type="PANTHER" id="PTHR21818">
    <property type="entry name" value="BC025462 PROTEIN"/>
    <property type="match status" value="1"/>
</dbReference>
<evidence type="ECO:0000313" key="2">
    <source>
        <dbReference type="EMBL" id="EEC78961.1"/>
    </source>
</evidence>
<dbReference type="PANTHER" id="PTHR21818:SF0">
    <property type="entry name" value="FANCONI ANEMIA GROUP I PROTEIN"/>
    <property type="match status" value="1"/>
</dbReference>
<protein>
    <submittedName>
        <fullName evidence="2">Uncharacterized protein</fullName>
    </submittedName>
</protein>
<dbReference type="GO" id="GO:0070182">
    <property type="term" value="F:DNA polymerase binding"/>
    <property type="evidence" value="ECO:0007669"/>
    <property type="project" value="TreeGrafter"/>
</dbReference>
<organism evidence="2 3">
    <name type="scientific">Oryza sativa subsp. indica</name>
    <name type="common">Rice</name>
    <dbReference type="NCBI Taxonomy" id="39946"/>
    <lineage>
        <taxon>Eukaryota</taxon>
        <taxon>Viridiplantae</taxon>
        <taxon>Streptophyta</taxon>
        <taxon>Embryophyta</taxon>
        <taxon>Tracheophyta</taxon>
        <taxon>Spermatophyta</taxon>
        <taxon>Magnoliopsida</taxon>
        <taxon>Liliopsida</taxon>
        <taxon>Poales</taxon>
        <taxon>Poaceae</taxon>
        <taxon>BOP clade</taxon>
        <taxon>Oryzoideae</taxon>
        <taxon>Oryzeae</taxon>
        <taxon>Oryzinae</taxon>
        <taxon>Oryza</taxon>
        <taxon>Oryza sativa</taxon>
    </lineage>
</organism>
<feature type="region of interest" description="Disordered" evidence="1">
    <location>
        <begin position="64"/>
        <end position="93"/>
    </location>
</feature>